<comment type="caution">
    <text evidence="1">The sequence shown here is derived from an EMBL/GenBank/DDBJ whole genome shotgun (WGS) entry which is preliminary data.</text>
</comment>
<accession>A0A1E5UZD8</accession>
<protein>
    <recommendedName>
        <fullName evidence="3">AB hydrolase-1 domain-containing protein</fullName>
    </recommendedName>
</protein>
<dbReference type="AlphaFoldDB" id="A0A1E5UZD8"/>
<organism evidence="1 2">
    <name type="scientific">Dichanthelium oligosanthes</name>
    <dbReference type="NCBI Taxonomy" id="888268"/>
    <lineage>
        <taxon>Eukaryota</taxon>
        <taxon>Viridiplantae</taxon>
        <taxon>Streptophyta</taxon>
        <taxon>Embryophyta</taxon>
        <taxon>Tracheophyta</taxon>
        <taxon>Spermatophyta</taxon>
        <taxon>Magnoliopsida</taxon>
        <taxon>Liliopsida</taxon>
        <taxon>Poales</taxon>
        <taxon>Poaceae</taxon>
        <taxon>PACMAD clade</taxon>
        <taxon>Panicoideae</taxon>
        <taxon>Panicodae</taxon>
        <taxon>Paniceae</taxon>
        <taxon>Dichantheliinae</taxon>
        <taxon>Dichanthelium</taxon>
    </lineage>
</organism>
<dbReference type="STRING" id="888268.A0A1E5UZD8"/>
<reference evidence="1 2" key="1">
    <citation type="submission" date="2016-09" db="EMBL/GenBank/DDBJ databases">
        <title>The draft genome of Dichanthelium oligosanthes: A C3 panicoid grass species.</title>
        <authorList>
            <person name="Studer A.J."/>
            <person name="Schnable J.C."/>
            <person name="Brutnell T.P."/>
        </authorList>
    </citation>
    <scope>NUCLEOTIDE SEQUENCE [LARGE SCALE GENOMIC DNA]</scope>
    <source>
        <strain evidence="2">cv. Kellogg 1175</strain>
        <tissue evidence="1">Leaf</tissue>
    </source>
</reference>
<keyword evidence="2" id="KW-1185">Reference proteome</keyword>
<evidence type="ECO:0000313" key="1">
    <source>
        <dbReference type="EMBL" id="OEL18259.1"/>
    </source>
</evidence>
<proteinExistence type="predicted"/>
<dbReference type="EMBL" id="LWDX02057158">
    <property type="protein sequence ID" value="OEL18259.1"/>
    <property type="molecule type" value="Genomic_DNA"/>
</dbReference>
<gene>
    <name evidence="1" type="ORF">BAE44_0020722</name>
</gene>
<evidence type="ECO:0000313" key="2">
    <source>
        <dbReference type="Proteomes" id="UP000095767"/>
    </source>
</evidence>
<dbReference type="InterPro" id="IPR029058">
    <property type="entry name" value="AB_hydrolase_fold"/>
</dbReference>
<dbReference type="Proteomes" id="UP000095767">
    <property type="component" value="Unassembled WGS sequence"/>
</dbReference>
<dbReference type="PANTHER" id="PTHR43329">
    <property type="entry name" value="EPOXIDE HYDROLASE"/>
    <property type="match status" value="1"/>
</dbReference>
<name>A0A1E5UZD8_9POAL</name>
<dbReference type="Gene3D" id="3.40.50.1820">
    <property type="entry name" value="alpha/beta hydrolase"/>
    <property type="match status" value="1"/>
</dbReference>
<dbReference type="SUPFAM" id="SSF53474">
    <property type="entry name" value="alpha/beta-Hydrolases"/>
    <property type="match status" value="1"/>
</dbReference>
<sequence length="273" mass="29732">MDRNWELAAPWADAKVRVPTRFIVGDGDLTYHYPGIKDYIHKGGFKADVPLLEDVVVIPGAGHFIQQEKGDELQKFNHLQGSNQPKARAVVIEGPSEGNPVGMELVISDRSMVGGPVDSTLVTSVDHVEEPPVGTAREEDLQSTHQEDILPTPANIPALINSPPVSHIEHLPLASVGTSEQSSSEIPLDFDPLVLGLLDEVAAPSQALGSSLLVDCLRQMKVLLQQSAEAQLENASQIQTLSTKSLLCFLKKYSLLCLPSVILRQYIHELRES</sequence>
<evidence type="ECO:0008006" key="3">
    <source>
        <dbReference type="Google" id="ProtNLM"/>
    </source>
</evidence>